<reference evidence="1 2" key="1">
    <citation type="submission" date="2024-04" db="EMBL/GenBank/DDBJ databases">
        <title>Flavobacterium sp. DGU99 16S ribosomal RNA gene Genome sequencing and assembly.</title>
        <authorList>
            <person name="Park S."/>
        </authorList>
    </citation>
    <scope>NUCLEOTIDE SEQUENCE [LARGE SCALE GENOMIC DNA]</scope>
    <source>
        <strain evidence="1 2">DGU99</strain>
    </source>
</reference>
<sequence length="46" mass="5381">MKGLLKETSEIEKLQEEFKILTQIKQNKTASTNNEQEELVLEECEL</sequence>
<dbReference type="RefSeq" id="WP_341700868.1">
    <property type="nucleotide sequence ID" value="NZ_JBBYHU010000023.1"/>
</dbReference>
<dbReference type="Proteomes" id="UP001398556">
    <property type="component" value="Unassembled WGS sequence"/>
</dbReference>
<gene>
    <name evidence="1" type="ORF">AAEO59_11395</name>
</gene>
<keyword evidence="2" id="KW-1185">Reference proteome</keyword>
<dbReference type="EMBL" id="JBBYHU010000023">
    <property type="protein sequence ID" value="MEL1241654.1"/>
    <property type="molecule type" value="Genomic_DNA"/>
</dbReference>
<accession>A0ABU9HNC3</accession>
<comment type="caution">
    <text evidence="1">The sequence shown here is derived from an EMBL/GenBank/DDBJ whole genome shotgun (WGS) entry which is preliminary data.</text>
</comment>
<protein>
    <submittedName>
        <fullName evidence="1">Uncharacterized protein</fullName>
    </submittedName>
</protein>
<evidence type="ECO:0000313" key="2">
    <source>
        <dbReference type="Proteomes" id="UP001398556"/>
    </source>
</evidence>
<evidence type="ECO:0000313" key="1">
    <source>
        <dbReference type="EMBL" id="MEL1241654.1"/>
    </source>
</evidence>
<proteinExistence type="predicted"/>
<organism evidence="1 2">
    <name type="scientific">Flavobacterium flavipallidum</name>
    <dbReference type="NCBI Taxonomy" id="3139140"/>
    <lineage>
        <taxon>Bacteria</taxon>
        <taxon>Pseudomonadati</taxon>
        <taxon>Bacteroidota</taxon>
        <taxon>Flavobacteriia</taxon>
        <taxon>Flavobacteriales</taxon>
        <taxon>Flavobacteriaceae</taxon>
        <taxon>Flavobacterium</taxon>
    </lineage>
</organism>
<name>A0ABU9HNC3_9FLAO</name>